<evidence type="ECO:0008006" key="3">
    <source>
        <dbReference type="Google" id="ProtNLM"/>
    </source>
</evidence>
<dbReference type="RefSeq" id="WP_067758445.1">
    <property type="nucleotide sequence ID" value="NZ_CP015772.1"/>
</dbReference>
<dbReference type="InterPro" id="IPR041408">
    <property type="entry name" value="Hcp_Tssd"/>
</dbReference>
<keyword evidence="2" id="KW-1185">Reference proteome</keyword>
<dbReference type="Proteomes" id="UP000077667">
    <property type="component" value="Chromosome"/>
</dbReference>
<sequence length="131" mass="15058">MSFLAKFSADGEESTVLHCKFRFSQETDRTNRPTSIPMGGLIDVTIESTGSTNLFDWMVSATQTKSGQITFYRRDNMSKLKVLKFSDAHCVDYHEEYNHDSEFPMQISLQLSAKEIRLNDSTYKNNWPDEA</sequence>
<gene>
    <name evidence="1" type="ORF">A8C56_16615</name>
</gene>
<reference evidence="1 2" key="1">
    <citation type="submission" date="2016-05" db="EMBL/GenBank/DDBJ databases">
        <title>Niabella ginsenosidivorans BS26 whole genome sequencing.</title>
        <authorList>
            <person name="Im W.T."/>
            <person name="Siddiqi M.Z."/>
        </authorList>
    </citation>
    <scope>NUCLEOTIDE SEQUENCE [LARGE SCALE GENOMIC DNA]</scope>
    <source>
        <strain evidence="1 2">BS26</strain>
    </source>
</reference>
<protein>
    <recommendedName>
        <fullName evidence="3">Type VI secretion system needle protein Hcp</fullName>
    </recommendedName>
</protein>
<dbReference type="GO" id="GO:0033104">
    <property type="term" value="C:type VI protein secretion system complex"/>
    <property type="evidence" value="ECO:0007669"/>
    <property type="project" value="InterPro"/>
</dbReference>
<accession>A0A1A9I5N1</accession>
<name>A0A1A9I5N1_9BACT</name>
<dbReference type="AlphaFoldDB" id="A0A1A9I5N1"/>
<dbReference type="STRING" id="1176587.A8C56_16615"/>
<dbReference type="KEGG" id="nia:A8C56_16615"/>
<evidence type="ECO:0000313" key="1">
    <source>
        <dbReference type="EMBL" id="ANH82369.1"/>
    </source>
</evidence>
<dbReference type="Pfam" id="PF17642">
    <property type="entry name" value="TssD"/>
    <property type="match status" value="1"/>
</dbReference>
<organism evidence="1 2">
    <name type="scientific">Niabella ginsenosidivorans</name>
    <dbReference type="NCBI Taxonomy" id="1176587"/>
    <lineage>
        <taxon>Bacteria</taxon>
        <taxon>Pseudomonadati</taxon>
        <taxon>Bacteroidota</taxon>
        <taxon>Chitinophagia</taxon>
        <taxon>Chitinophagales</taxon>
        <taxon>Chitinophagaceae</taxon>
        <taxon>Niabella</taxon>
    </lineage>
</organism>
<evidence type="ECO:0000313" key="2">
    <source>
        <dbReference type="Proteomes" id="UP000077667"/>
    </source>
</evidence>
<dbReference type="OrthoDB" id="955509at2"/>
<proteinExistence type="predicted"/>
<dbReference type="EMBL" id="CP015772">
    <property type="protein sequence ID" value="ANH82369.1"/>
    <property type="molecule type" value="Genomic_DNA"/>
</dbReference>